<dbReference type="Gene3D" id="2.40.160.20">
    <property type="match status" value="1"/>
</dbReference>
<proteinExistence type="predicted"/>
<evidence type="ECO:0008006" key="2">
    <source>
        <dbReference type="Google" id="ProtNLM"/>
    </source>
</evidence>
<comment type="caution">
    <text evidence="1">The sequence shown here is derived from an EMBL/GenBank/DDBJ whole genome shotgun (WGS) entry which is preliminary data.</text>
</comment>
<sequence>MSVRLIVKLLVVALSAAVPLCASAAQTDVALSAYGALNTTTNTSNGLTQTPADSIGGMIELRHISSPWFGFEATYSLNRANQSYSDPIACPGANCPLSPYATSVSANAHEITGDWIFSLKTKRFRPFAVLGAGVILDVPTKGTVYSYSLAANPAFQSTPAPISSSTKPVLVLGFGMDWDLFPHLGLRLQYRDNLYTAPALTTAIGSTNALSQTQEPLFGAYYRF</sequence>
<gene>
    <name evidence="1" type="ORF">CARN6_2846</name>
</gene>
<dbReference type="AlphaFoldDB" id="E6QHL2"/>
<dbReference type="EMBL" id="CABQ01000013">
    <property type="protein sequence ID" value="CBI06726.1"/>
    <property type="molecule type" value="Genomic_DNA"/>
</dbReference>
<dbReference type="SUPFAM" id="SSF56925">
    <property type="entry name" value="OMPA-like"/>
    <property type="match status" value="1"/>
</dbReference>
<name>E6QHL2_9ZZZZ</name>
<accession>E6QHL2</accession>
<dbReference type="InterPro" id="IPR011250">
    <property type="entry name" value="OMP/PagP_B-barrel"/>
</dbReference>
<evidence type="ECO:0000313" key="1">
    <source>
        <dbReference type="EMBL" id="CBI06726.1"/>
    </source>
</evidence>
<protein>
    <recommendedName>
        <fullName evidence="2">Outer membrane protein beta-barrel domain-containing protein</fullName>
    </recommendedName>
</protein>
<organism evidence="1">
    <name type="scientific">mine drainage metagenome</name>
    <dbReference type="NCBI Taxonomy" id="410659"/>
    <lineage>
        <taxon>unclassified sequences</taxon>
        <taxon>metagenomes</taxon>
        <taxon>ecological metagenomes</taxon>
    </lineage>
</organism>
<reference evidence="1" key="1">
    <citation type="submission" date="2009-10" db="EMBL/GenBank/DDBJ databases">
        <title>Diversity of trophic interactions inside an arsenic-rich microbial ecosystem.</title>
        <authorList>
            <person name="Bertin P.N."/>
            <person name="Heinrich-Salmeron A."/>
            <person name="Pelletier E."/>
            <person name="Goulhen-Chollet F."/>
            <person name="Arsene-Ploetze F."/>
            <person name="Gallien S."/>
            <person name="Calteau A."/>
            <person name="Vallenet D."/>
            <person name="Casiot C."/>
            <person name="Chane-Woon-Ming B."/>
            <person name="Giloteaux L."/>
            <person name="Barakat M."/>
            <person name="Bonnefoy V."/>
            <person name="Bruneel O."/>
            <person name="Chandler M."/>
            <person name="Cleiss J."/>
            <person name="Duran R."/>
            <person name="Elbaz-Poulichet F."/>
            <person name="Fonknechten N."/>
            <person name="Lauga B."/>
            <person name="Mornico D."/>
            <person name="Ortet P."/>
            <person name="Schaeffer C."/>
            <person name="Siguier P."/>
            <person name="Alexander Thil Smith A."/>
            <person name="Van Dorsselaer A."/>
            <person name="Weissenbach J."/>
            <person name="Medigue C."/>
            <person name="Le Paslier D."/>
        </authorList>
    </citation>
    <scope>NUCLEOTIDE SEQUENCE</scope>
</reference>